<evidence type="ECO:0000256" key="3">
    <source>
        <dbReference type="ARBA" id="ARBA00022729"/>
    </source>
</evidence>
<feature type="domain" description="SusD-like N-terminal" evidence="7">
    <location>
        <begin position="31"/>
        <end position="218"/>
    </location>
</feature>
<proteinExistence type="inferred from homology"/>
<evidence type="ECO:0000256" key="1">
    <source>
        <dbReference type="ARBA" id="ARBA00004442"/>
    </source>
</evidence>
<gene>
    <name evidence="8" type="ORF">J6I44_05880</name>
</gene>
<evidence type="ECO:0000259" key="7">
    <source>
        <dbReference type="Pfam" id="PF14322"/>
    </source>
</evidence>
<evidence type="ECO:0000259" key="6">
    <source>
        <dbReference type="Pfam" id="PF07980"/>
    </source>
</evidence>
<comment type="caution">
    <text evidence="8">The sequence shown here is derived from an EMBL/GenBank/DDBJ whole genome shotgun (WGS) entry which is preliminary data.</text>
</comment>
<dbReference type="InterPro" id="IPR012944">
    <property type="entry name" value="SusD_RagB_dom"/>
</dbReference>
<evidence type="ECO:0000256" key="2">
    <source>
        <dbReference type="ARBA" id="ARBA00006275"/>
    </source>
</evidence>
<dbReference type="Pfam" id="PF14322">
    <property type="entry name" value="SusD-like_3"/>
    <property type="match status" value="1"/>
</dbReference>
<protein>
    <submittedName>
        <fullName evidence="8">RagB/SusD family nutrient uptake outer membrane protein</fullName>
    </submittedName>
</protein>
<comment type="subcellular location">
    <subcellularLocation>
        <location evidence="1">Cell outer membrane</location>
    </subcellularLocation>
</comment>
<keyword evidence="3" id="KW-0732">Signal</keyword>
<dbReference type="Proteomes" id="UP001207918">
    <property type="component" value="Unassembled WGS sequence"/>
</dbReference>
<organism evidence="8 9">
    <name type="scientific">Fodinibius salsisoli</name>
    <dbReference type="NCBI Taxonomy" id="2820877"/>
    <lineage>
        <taxon>Bacteria</taxon>
        <taxon>Pseudomonadati</taxon>
        <taxon>Balneolota</taxon>
        <taxon>Balneolia</taxon>
        <taxon>Balneolales</taxon>
        <taxon>Balneolaceae</taxon>
        <taxon>Fodinibius</taxon>
    </lineage>
</organism>
<evidence type="ECO:0000256" key="5">
    <source>
        <dbReference type="ARBA" id="ARBA00023237"/>
    </source>
</evidence>
<name>A0ABT3PKA2_9BACT</name>
<comment type="similarity">
    <text evidence="2">Belongs to the SusD family.</text>
</comment>
<dbReference type="EMBL" id="JAGGJA010000003">
    <property type="protein sequence ID" value="MCW9706372.1"/>
    <property type="molecule type" value="Genomic_DNA"/>
</dbReference>
<dbReference type="InterPro" id="IPR033985">
    <property type="entry name" value="SusD-like_N"/>
</dbReference>
<dbReference type="Gene3D" id="1.25.40.390">
    <property type="match status" value="1"/>
</dbReference>
<keyword evidence="9" id="KW-1185">Reference proteome</keyword>
<accession>A0ABT3PKA2</accession>
<dbReference type="PROSITE" id="PS51257">
    <property type="entry name" value="PROKAR_LIPOPROTEIN"/>
    <property type="match status" value="1"/>
</dbReference>
<reference evidence="8 9" key="1">
    <citation type="submission" date="2021-03" db="EMBL/GenBank/DDBJ databases">
        <title>Aliifodinibius sp. nov., a new bacterium isolated from saline soil.</title>
        <authorList>
            <person name="Galisteo C."/>
            <person name="De La Haba R."/>
            <person name="Sanchez-Porro C."/>
            <person name="Ventosa A."/>
        </authorList>
    </citation>
    <scope>NUCLEOTIDE SEQUENCE [LARGE SCALE GENOMIC DNA]</scope>
    <source>
        <strain evidence="8 9">1BSP15-2V2</strain>
    </source>
</reference>
<dbReference type="RefSeq" id="WP_265765077.1">
    <property type="nucleotide sequence ID" value="NZ_JAGGJA010000003.1"/>
</dbReference>
<keyword evidence="5" id="KW-0998">Cell outer membrane</keyword>
<evidence type="ECO:0000313" key="9">
    <source>
        <dbReference type="Proteomes" id="UP001207918"/>
    </source>
</evidence>
<evidence type="ECO:0000313" key="8">
    <source>
        <dbReference type="EMBL" id="MCW9706372.1"/>
    </source>
</evidence>
<dbReference type="Pfam" id="PF07980">
    <property type="entry name" value="SusD_RagB"/>
    <property type="match status" value="1"/>
</dbReference>
<feature type="domain" description="RagB/SusD" evidence="6">
    <location>
        <begin position="255"/>
        <end position="576"/>
    </location>
</feature>
<keyword evidence="4" id="KW-0472">Membrane</keyword>
<dbReference type="InterPro" id="IPR011990">
    <property type="entry name" value="TPR-like_helical_dom_sf"/>
</dbReference>
<dbReference type="SUPFAM" id="SSF48452">
    <property type="entry name" value="TPR-like"/>
    <property type="match status" value="1"/>
</dbReference>
<evidence type="ECO:0000256" key="4">
    <source>
        <dbReference type="ARBA" id="ARBA00023136"/>
    </source>
</evidence>
<sequence length="576" mass="65070">MKNLIYILLLSTFVVLLSSCEMLNEDLVSEVSTDSHYTTPSGFEDAVNAAYAPLRNYYGNNVGAFLEEYGTDITQNAGHGGLRHYNWYTAALNSEDGIITSVWDGYYQAINITNAAINRAEGIQGMDETLKQTKLGEVHALRAFYYFTLVQHFGAVHLTTEETEGVEIEANRTAPAQVYEQIVSDLETAISNLPPDPADQQFGRVTEPVAKMMLAHVLLTRGYQDFAGSDDFNRAATLAESVTTDYGFQLVEDYERIFAADNQQNSEIVWSIQYGTDPILNGPDDGDGNHSHVYYRPWYETYGGNGSGAGLSRTMEYGRPWIRFKMTPFALENYRPLDQDSRYDKSFQDTWNYNDASSLPTDQYPNVSVGDTAIYIDPDMTEQEVEDRQADTPYYLMSWATAHTATNINMFPNLKKHDDRQRSSVNEYGGTKDYFVYRLAEAYLFAAEARYNLGNLQQAADHINVVRRRAAWPGQEANMEIGAGDVTLDFILDERAREFYGESKRWTTLKRTGKLIERAADRYLGKLGDEPSRDPADMKTTAEEKYGNEGYKFLLRPIPATQITRTDGGYEQNPGY</sequence>